<protein>
    <submittedName>
        <fullName evidence="2">Uncharacterized protein</fullName>
    </submittedName>
</protein>
<evidence type="ECO:0000313" key="3">
    <source>
        <dbReference type="Proteomes" id="UP000001861"/>
    </source>
</evidence>
<dbReference type="RefSeq" id="XP_001838110.1">
    <property type="nucleotide sequence ID" value="XM_001838058.1"/>
</dbReference>
<feature type="compositionally biased region" description="Pro residues" evidence="1">
    <location>
        <begin position="433"/>
        <end position="449"/>
    </location>
</feature>
<feature type="compositionally biased region" description="Basic residues" evidence="1">
    <location>
        <begin position="608"/>
        <end position="617"/>
    </location>
</feature>
<reference evidence="2 3" key="1">
    <citation type="journal article" date="2010" name="Proc. Natl. Acad. Sci. U.S.A.">
        <title>Insights into evolution of multicellular fungi from the assembled chromosomes of the mushroom Coprinopsis cinerea (Coprinus cinereus).</title>
        <authorList>
            <person name="Stajich J.E."/>
            <person name="Wilke S.K."/>
            <person name="Ahren D."/>
            <person name="Au C.H."/>
            <person name="Birren B.W."/>
            <person name="Borodovsky M."/>
            <person name="Burns C."/>
            <person name="Canback B."/>
            <person name="Casselton L.A."/>
            <person name="Cheng C.K."/>
            <person name="Deng J."/>
            <person name="Dietrich F.S."/>
            <person name="Fargo D.C."/>
            <person name="Farman M.L."/>
            <person name="Gathman A.C."/>
            <person name="Goldberg J."/>
            <person name="Guigo R."/>
            <person name="Hoegger P.J."/>
            <person name="Hooker J.B."/>
            <person name="Huggins A."/>
            <person name="James T.Y."/>
            <person name="Kamada T."/>
            <person name="Kilaru S."/>
            <person name="Kodira C."/>
            <person name="Kues U."/>
            <person name="Kupfer D."/>
            <person name="Kwan H.S."/>
            <person name="Lomsadze A."/>
            <person name="Li W."/>
            <person name="Lilly W.W."/>
            <person name="Ma L.J."/>
            <person name="Mackey A.J."/>
            <person name="Manning G."/>
            <person name="Martin F."/>
            <person name="Muraguchi H."/>
            <person name="Natvig D.O."/>
            <person name="Palmerini H."/>
            <person name="Ramesh M.A."/>
            <person name="Rehmeyer C.J."/>
            <person name="Roe B.A."/>
            <person name="Shenoy N."/>
            <person name="Stanke M."/>
            <person name="Ter-Hovhannisyan V."/>
            <person name="Tunlid A."/>
            <person name="Velagapudi R."/>
            <person name="Vision T.J."/>
            <person name="Zeng Q."/>
            <person name="Zolan M.E."/>
            <person name="Pukkila P.J."/>
        </authorList>
    </citation>
    <scope>NUCLEOTIDE SEQUENCE [LARGE SCALE GENOMIC DNA]</scope>
    <source>
        <strain evidence="3">Okayama-7 / 130 / ATCC MYA-4618 / FGSC 9003</strain>
    </source>
</reference>
<gene>
    <name evidence="2" type="ORF">CC1G_05591</name>
</gene>
<accession>A8P1J3</accession>
<proteinExistence type="predicted"/>
<comment type="caution">
    <text evidence="2">The sequence shown here is derived from an EMBL/GenBank/DDBJ whole genome shotgun (WGS) entry which is preliminary data.</text>
</comment>
<feature type="compositionally biased region" description="Basic and acidic residues" evidence="1">
    <location>
        <begin position="483"/>
        <end position="504"/>
    </location>
</feature>
<feature type="region of interest" description="Disordered" evidence="1">
    <location>
        <begin position="401"/>
        <end position="810"/>
    </location>
</feature>
<feature type="compositionally biased region" description="Basic residues" evidence="1">
    <location>
        <begin position="530"/>
        <end position="551"/>
    </location>
</feature>
<feature type="compositionally biased region" description="Polar residues" evidence="1">
    <location>
        <begin position="588"/>
        <end position="607"/>
    </location>
</feature>
<dbReference type="Proteomes" id="UP000001861">
    <property type="component" value="Unassembled WGS sequence"/>
</dbReference>
<dbReference type="GeneID" id="6014679"/>
<feature type="compositionally biased region" description="Basic residues" evidence="1">
    <location>
        <begin position="473"/>
        <end position="482"/>
    </location>
</feature>
<evidence type="ECO:0000256" key="1">
    <source>
        <dbReference type="SAM" id="MobiDB-lite"/>
    </source>
</evidence>
<feature type="compositionally biased region" description="Polar residues" evidence="1">
    <location>
        <begin position="703"/>
        <end position="719"/>
    </location>
</feature>
<dbReference type="VEuPathDB" id="FungiDB:CC1G_05591"/>
<dbReference type="OMA" id="RDIRIWW"/>
<dbReference type="KEGG" id="cci:CC1G_05591"/>
<dbReference type="AlphaFoldDB" id="A8P1J3"/>
<dbReference type="EMBL" id="AACS02000013">
    <property type="protein sequence ID" value="EAU83687.1"/>
    <property type="molecule type" value="Genomic_DNA"/>
</dbReference>
<name>A8P1J3_COPC7</name>
<dbReference type="OrthoDB" id="3002782at2759"/>
<organism evidence="2 3">
    <name type="scientific">Coprinopsis cinerea (strain Okayama-7 / 130 / ATCC MYA-4618 / FGSC 9003)</name>
    <name type="common">Inky cap fungus</name>
    <name type="synonym">Hormographiella aspergillata</name>
    <dbReference type="NCBI Taxonomy" id="240176"/>
    <lineage>
        <taxon>Eukaryota</taxon>
        <taxon>Fungi</taxon>
        <taxon>Dikarya</taxon>
        <taxon>Basidiomycota</taxon>
        <taxon>Agaricomycotina</taxon>
        <taxon>Agaricomycetes</taxon>
        <taxon>Agaricomycetidae</taxon>
        <taxon>Agaricales</taxon>
        <taxon>Agaricineae</taxon>
        <taxon>Psathyrellaceae</taxon>
        <taxon>Coprinopsis</taxon>
    </lineage>
</organism>
<keyword evidence="3" id="KW-1185">Reference proteome</keyword>
<dbReference type="InParanoid" id="A8P1J3"/>
<sequence length="810" mass="90954">MARQPTRKLKFKLTSIHIEYLSRFQSEWYTAKATRSTAQFVRKRRRRIASMMEETSGEGADAAMKSSIEDAVGAWFKANCRPRAKAAKIGTKARSGRDVFAHQEWKEVAKKKRELMEADQFEGDRHIGFHQRAVTELWDQLPEEEKAKFRMEAVEWDNVAPPPEIQLINAEAVNRRTWLFAEDIYRQANARMWAMIAFRDKDGVLVKQVVDHNDRLDGGTRLDEEFKTEYEKMQFERLFDRWMHAFYSGEESRGPAQPPKKPRDLARVELEKNKYGEPILPDITQCPANEDSHRRWLTKVFRAFIFDSYSVASGGVKTNISWTRLFSNLRRFVDDSFWPDRLAVDLKDPSVMRYDVMKGILGHWYQRQLAGADPVFSFSHYEDPKNDGIWLERVARIVMETDSPRVSPPQREKREPGKSQGMKKTSTPVPGGSRPPVPIAGPSKPPVAPTPDWMESPLKRMGTTIVEVAVSPPRKKKKSRKRDSKEDERGNGKGKGKEKARVNDDSSGQSEGDEESSGESIGDERERGRGKGKAKGRKGYSAKDKRGKGKAKGCDDESSGQSDSDEESEKDLEGEKDREKVRRAEVTPDTTSATEDQSCGEGPSNTHAKSKKAKGKGRAAISDDERGNASDTSRTPKGRVKAAVTTRSRLKANEDSSAADEPPETQVKSTKKGKQKAAGNEGEGQSNSRKYNRKGKGKAAVSQVDTDVATSRDNSNSKPPTHVSKEPPPSTDDSREPDEESSDREEGRPAPKRNMPTLSVGLTTRAMAKSSAIQTRSKAKSKGVKPKPVGVKNQGDIFDLKDRRRRRKND</sequence>
<evidence type="ECO:0000313" key="2">
    <source>
        <dbReference type="EMBL" id="EAU83687.1"/>
    </source>
</evidence>
<feature type="compositionally biased region" description="Basic and acidic residues" evidence="1">
    <location>
        <begin position="571"/>
        <end position="586"/>
    </location>
</feature>